<feature type="domain" description="Response regulatory" evidence="2">
    <location>
        <begin position="3"/>
        <end position="118"/>
    </location>
</feature>
<name>R8B1P8_9GAMM</name>
<evidence type="ECO:0000259" key="4">
    <source>
        <dbReference type="PROSITE" id="PS51832"/>
    </source>
</evidence>
<dbReference type="eggNOG" id="COG3437">
    <property type="taxonomic scope" value="Bacteria"/>
</dbReference>
<dbReference type="Gene3D" id="1.10.3210.10">
    <property type="entry name" value="Hypothetical protein af1432"/>
    <property type="match status" value="1"/>
</dbReference>
<organism evidence="5 6">
    <name type="scientific">Marinobacter lipolyticus SM19</name>
    <dbReference type="NCBI Taxonomy" id="1318628"/>
    <lineage>
        <taxon>Bacteria</taxon>
        <taxon>Pseudomonadati</taxon>
        <taxon>Pseudomonadota</taxon>
        <taxon>Gammaproteobacteria</taxon>
        <taxon>Pseudomonadales</taxon>
        <taxon>Marinobacteraceae</taxon>
        <taxon>Marinobacter</taxon>
    </lineage>
</organism>
<dbReference type="CDD" id="cd19920">
    <property type="entry name" value="REC_PA4781-like"/>
    <property type="match status" value="1"/>
</dbReference>
<dbReference type="SUPFAM" id="SSF109604">
    <property type="entry name" value="HD-domain/PDEase-like"/>
    <property type="match status" value="1"/>
</dbReference>
<evidence type="ECO:0000313" key="6">
    <source>
        <dbReference type="Proteomes" id="UP000016540"/>
    </source>
</evidence>
<dbReference type="Proteomes" id="UP000016540">
    <property type="component" value="Unassembled WGS sequence"/>
</dbReference>
<dbReference type="SUPFAM" id="SSF52172">
    <property type="entry name" value="CheY-like"/>
    <property type="match status" value="1"/>
</dbReference>
<dbReference type="AlphaFoldDB" id="R8B1P8"/>
<dbReference type="InterPro" id="IPR037522">
    <property type="entry name" value="HD_GYP_dom"/>
</dbReference>
<dbReference type="InterPro" id="IPR001789">
    <property type="entry name" value="Sig_transdc_resp-reg_receiver"/>
</dbReference>
<dbReference type="Gene3D" id="3.40.50.2300">
    <property type="match status" value="1"/>
</dbReference>
<dbReference type="PANTHER" id="PTHR45228">
    <property type="entry name" value="CYCLIC DI-GMP PHOSPHODIESTERASE TM_0186-RELATED"/>
    <property type="match status" value="1"/>
</dbReference>
<dbReference type="EMBL" id="ASAD01000010">
    <property type="protein sequence ID" value="EON92511.1"/>
    <property type="molecule type" value="Genomic_DNA"/>
</dbReference>
<dbReference type="Pfam" id="PF00072">
    <property type="entry name" value="Response_reg"/>
    <property type="match status" value="1"/>
</dbReference>
<dbReference type="GO" id="GO:0008081">
    <property type="term" value="F:phosphoric diester hydrolase activity"/>
    <property type="evidence" value="ECO:0007669"/>
    <property type="project" value="UniProtKB-ARBA"/>
</dbReference>
<feature type="domain" description="HD" evidence="3">
    <location>
        <begin position="148"/>
        <end position="272"/>
    </location>
</feature>
<dbReference type="SMART" id="SM00471">
    <property type="entry name" value="HDc"/>
    <property type="match status" value="1"/>
</dbReference>
<gene>
    <name evidence="5" type="ORF">MARLIPOL_07159</name>
</gene>
<keyword evidence="1" id="KW-0597">Phosphoprotein</keyword>
<dbReference type="PROSITE" id="PS50110">
    <property type="entry name" value="RESPONSE_REGULATORY"/>
    <property type="match status" value="1"/>
</dbReference>
<dbReference type="Pfam" id="PF13487">
    <property type="entry name" value="HD_5"/>
    <property type="match status" value="1"/>
</dbReference>
<dbReference type="InterPro" id="IPR052020">
    <property type="entry name" value="Cyclic_di-GMP/3'3'-cGAMP_PDE"/>
</dbReference>
<feature type="modified residue" description="4-aspartylphosphate" evidence="1">
    <location>
        <position position="51"/>
    </location>
</feature>
<feature type="domain" description="HD-GYP" evidence="4">
    <location>
        <begin position="126"/>
        <end position="323"/>
    </location>
</feature>
<keyword evidence="6" id="KW-1185">Reference proteome</keyword>
<sequence>MKKILIVDDEPNNLEVLRQILRQDYDLLFALNGELAKEAAIKHRPDLILLDVSMPQISGFDVCRWLKQQPTTQRIPVIFITALTKVEEELKGFNLGAVDYIHKPFSAPIVKRRVQTHLLLIHQDELKRSYKEAVFMLGRAGHYNDTDTGVHIWRMAEYSRHIALTLGWDKDRAELLEMAAPLHDTGKIGIPDSILKAPRKLEPHEWEIMKTHTTIGYDILSKANCDLMTMAAEIALYHHEKWDGTGYPAGLAGEDIPQSAQVVAVADVFDALSVSRPYKNAWPIEDCIDFIKSQSEKHFNPAVVEAFLSCLPEVLGTRDYYASEETETTQ</sequence>
<dbReference type="InterPro" id="IPR006674">
    <property type="entry name" value="HD_domain"/>
</dbReference>
<dbReference type="SMART" id="SM00448">
    <property type="entry name" value="REC"/>
    <property type="match status" value="1"/>
</dbReference>
<protein>
    <submittedName>
        <fullName evidence="5">Response regulator receiver modulated metal dependent phosphohydrolase</fullName>
    </submittedName>
</protein>
<keyword evidence="5" id="KW-0378">Hydrolase</keyword>
<evidence type="ECO:0000256" key="1">
    <source>
        <dbReference type="PROSITE-ProRule" id="PRU00169"/>
    </source>
</evidence>
<dbReference type="STRING" id="1318628.MARLIPOL_07159"/>
<dbReference type="RefSeq" id="WP_012137437.1">
    <property type="nucleotide sequence ID" value="NZ_KE007317.1"/>
</dbReference>
<dbReference type="PROSITE" id="PS51831">
    <property type="entry name" value="HD"/>
    <property type="match status" value="1"/>
</dbReference>
<evidence type="ECO:0000259" key="2">
    <source>
        <dbReference type="PROSITE" id="PS50110"/>
    </source>
</evidence>
<dbReference type="HOGENOM" id="CLU_000445_92_10_6"/>
<dbReference type="InterPro" id="IPR003607">
    <property type="entry name" value="HD/PDEase_dom"/>
</dbReference>
<dbReference type="PROSITE" id="PS51832">
    <property type="entry name" value="HD_GYP"/>
    <property type="match status" value="1"/>
</dbReference>
<dbReference type="OrthoDB" id="9802066at2"/>
<proteinExistence type="predicted"/>
<evidence type="ECO:0000259" key="3">
    <source>
        <dbReference type="PROSITE" id="PS51831"/>
    </source>
</evidence>
<dbReference type="PATRIC" id="fig|1318628.3.peg.1434"/>
<evidence type="ECO:0000313" key="5">
    <source>
        <dbReference type="EMBL" id="EON92511.1"/>
    </source>
</evidence>
<dbReference type="GO" id="GO:0000160">
    <property type="term" value="P:phosphorelay signal transduction system"/>
    <property type="evidence" value="ECO:0007669"/>
    <property type="project" value="InterPro"/>
</dbReference>
<reference evidence="5 6" key="1">
    <citation type="journal article" date="2013" name="Genome Announc.">
        <title>Draft Genome Sequence of the Moderately Halophilic Bacterium Marinobacter lipolyticus Strain SM19.</title>
        <authorList>
            <person name="Papke R.T."/>
            <person name="de la Haba R.R."/>
            <person name="Infante-Dominguez C."/>
            <person name="Perez D."/>
            <person name="Sanchez-Porro C."/>
            <person name="Lapierre P."/>
            <person name="Ventosa A."/>
        </authorList>
    </citation>
    <scope>NUCLEOTIDE SEQUENCE [LARGE SCALE GENOMIC DNA]</scope>
    <source>
        <strain evidence="5 6">SM19</strain>
    </source>
</reference>
<accession>R8B1P8</accession>
<dbReference type="PANTHER" id="PTHR45228:SF5">
    <property type="entry name" value="CYCLIC DI-GMP PHOSPHODIESTERASE VC_1348-RELATED"/>
    <property type="match status" value="1"/>
</dbReference>
<dbReference type="CDD" id="cd00077">
    <property type="entry name" value="HDc"/>
    <property type="match status" value="1"/>
</dbReference>
<dbReference type="InterPro" id="IPR011006">
    <property type="entry name" value="CheY-like_superfamily"/>
</dbReference>
<comment type="caution">
    <text evidence="5">The sequence shown here is derived from an EMBL/GenBank/DDBJ whole genome shotgun (WGS) entry which is preliminary data.</text>
</comment>